<protein>
    <submittedName>
        <fullName evidence="3">Uncharacterized protein</fullName>
    </submittedName>
</protein>
<dbReference type="Proteomes" id="UP001189429">
    <property type="component" value="Unassembled WGS sequence"/>
</dbReference>
<feature type="region of interest" description="Disordered" evidence="1">
    <location>
        <begin position="155"/>
        <end position="193"/>
    </location>
</feature>
<feature type="compositionally biased region" description="Basic residues" evidence="1">
    <location>
        <begin position="167"/>
        <end position="185"/>
    </location>
</feature>
<sequence>FCAFGDVVFGAPPLLLLQPPTPWARATNAAGATTRGAVTAATTRPTSRIATATVTAATVATTAMTAVMVILIAVRGEAAVSPALIGIVAAAVTVTAVAAAVTGLAARRTRTAVDLSSARSRLCASSSSPETRGTPPFLMTRPPVLVNLSSASRASALQLRSSPPSPARRRSSAKRWHLMGARRPRQPAGLPRAVPHRLRYHARSWGGSSQSWVRR</sequence>
<gene>
    <name evidence="3" type="ORF">PCOR1329_LOCUS81859</name>
</gene>
<reference evidence="3" key="1">
    <citation type="submission" date="2023-10" db="EMBL/GenBank/DDBJ databases">
        <authorList>
            <person name="Chen Y."/>
            <person name="Shah S."/>
            <person name="Dougan E. K."/>
            <person name="Thang M."/>
            <person name="Chan C."/>
        </authorList>
    </citation>
    <scope>NUCLEOTIDE SEQUENCE [LARGE SCALE GENOMIC DNA]</scope>
</reference>
<comment type="caution">
    <text evidence="3">The sequence shown here is derived from an EMBL/GenBank/DDBJ whole genome shotgun (WGS) entry which is preliminary data.</text>
</comment>
<keyword evidence="2" id="KW-1133">Transmembrane helix</keyword>
<proteinExistence type="predicted"/>
<evidence type="ECO:0000313" key="4">
    <source>
        <dbReference type="Proteomes" id="UP001189429"/>
    </source>
</evidence>
<accession>A0ABN9Y2Q6</accession>
<feature type="non-terminal residue" evidence="3">
    <location>
        <position position="1"/>
    </location>
</feature>
<feature type="region of interest" description="Disordered" evidence="1">
    <location>
        <begin position="117"/>
        <end position="139"/>
    </location>
</feature>
<evidence type="ECO:0000256" key="1">
    <source>
        <dbReference type="SAM" id="MobiDB-lite"/>
    </source>
</evidence>
<evidence type="ECO:0000313" key="3">
    <source>
        <dbReference type="EMBL" id="CAK0906592.1"/>
    </source>
</evidence>
<feature type="transmembrane region" description="Helical" evidence="2">
    <location>
        <begin position="80"/>
        <end position="106"/>
    </location>
</feature>
<keyword evidence="2" id="KW-0812">Transmembrane</keyword>
<feature type="compositionally biased region" description="Low complexity" evidence="1">
    <location>
        <begin position="117"/>
        <end position="128"/>
    </location>
</feature>
<evidence type="ECO:0000256" key="2">
    <source>
        <dbReference type="SAM" id="Phobius"/>
    </source>
</evidence>
<name>A0ABN9Y2Q6_9DINO</name>
<dbReference type="EMBL" id="CAUYUJ010021718">
    <property type="protein sequence ID" value="CAK0906592.1"/>
    <property type="molecule type" value="Genomic_DNA"/>
</dbReference>
<organism evidence="3 4">
    <name type="scientific">Prorocentrum cordatum</name>
    <dbReference type="NCBI Taxonomy" id="2364126"/>
    <lineage>
        <taxon>Eukaryota</taxon>
        <taxon>Sar</taxon>
        <taxon>Alveolata</taxon>
        <taxon>Dinophyceae</taxon>
        <taxon>Prorocentrales</taxon>
        <taxon>Prorocentraceae</taxon>
        <taxon>Prorocentrum</taxon>
    </lineage>
</organism>
<feature type="transmembrane region" description="Helical" evidence="2">
    <location>
        <begin position="54"/>
        <end position="74"/>
    </location>
</feature>
<keyword evidence="2" id="KW-0472">Membrane</keyword>
<keyword evidence="4" id="KW-1185">Reference proteome</keyword>